<dbReference type="EMBL" id="ACXX02000007">
    <property type="protein sequence ID" value="EGD47490.1"/>
    <property type="molecule type" value="Genomic_DNA"/>
</dbReference>
<dbReference type="Proteomes" id="UP000003860">
    <property type="component" value="Unassembled WGS sequence"/>
</dbReference>
<dbReference type="PANTHER" id="PTHR42964">
    <property type="entry name" value="ENOYL-COA HYDRATASE"/>
    <property type="match status" value="1"/>
</dbReference>
<dbReference type="CDD" id="cd06558">
    <property type="entry name" value="crotonase-like"/>
    <property type="match status" value="1"/>
</dbReference>
<dbReference type="GO" id="GO:0016853">
    <property type="term" value="F:isomerase activity"/>
    <property type="evidence" value="ECO:0007669"/>
    <property type="project" value="UniProtKB-KW"/>
</dbReference>
<dbReference type="OrthoDB" id="9775794at2"/>
<dbReference type="NCBIfam" id="NF005498">
    <property type="entry name" value="PRK07112.1"/>
    <property type="match status" value="1"/>
</dbReference>
<reference evidence="2" key="1">
    <citation type="submission" date="2009-07" db="EMBL/GenBank/DDBJ databases">
        <authorList>
            <consortium name="US DOE Joint Genome Institute (JGI-PGF)"/>
            <person name="Lucas S."/>
            <person name="Copeland A."/>
            <person name="Lapidus A."/>
            <person name="Glavina del Rio T."/>
            <person name="Tice H."/>
            <person name="Bruce D."/>
            <person name="Goodwin L."/>
            <person name="Pitluck S."/>
            <person name="Larimer F."/>
            <person name="Land M.L."/>
            <person name="Mouttaki H."/>
            <person name="He Z."/>
            <person name="Zhou J."/>
            <person name="Hemme C.L."/>
        </authorList>
    </citation>
    <scope>NUCLEOTIDE SEQUENCE [LARGE SCALE GENOMIC DNA]</scope>
    <source>
        <strain evidence="2">DSM 2782</strain>
    </source>
</reference>
<dbReference type="InterPro" id="IPR029045">
    <property type="entry name" value="ClpP/crotonase-like_dom_sf"/>
</dbReference>
<dbReference type="InterPro" id="IPR051683">
    <property type="entry name" value="Enoyl-CoA_Hydratase/Isomerase"/>
</dbReference>
<evidence type="ECO:0000313" key="2">
    <source>
        <dbReference type="EMBL" id="EGD47490.1"/>
    </source>
</evidence>
<dbReference type="Pfam" id="PF00378">
    <property type="entry name" value="ECH_1"/>
    <property type="match status" value="1"/>
</dbReference>
<organism evidence="2 3">
    <name type="scientific">Ruminiclostridium papyrosolvens DSM 2782</name>
    <dbReference type="NCBI Taxonomy" id="588581"/>
    <lineage>
        <taxon>Bacteria</taxon>
        <taxon>Bacillati</taxon>
        <taxon>Bacillota</taxon>
        <taxon>Clostridia</taxon>
        <taxon>Eubacteriales</taxon>
        <taxon>Oscillospiraceae</taxon>
        <taxon>Ruminiclostridium</taxon>
    </lineage>
</organism>
<dbReference type="Gene3D" id="3.90.226.10">
    <property type="entry name" value="2-enoyl-CoA Hydratase, Chain A, domain 1"/>
    <property type="match status" value="1"/>
</dbReference>
<evidence type="ECO:0000313" key="3">
    <source>
        <dbReference type="Proteomes" id="UP000003860"/>
    </source>
</evidence>
<dbReference type="RefSeq" id="WP_004619351.1">
    <property type="nucleotide sequence ID" value="NZ_ACXX02000007.1"/>
</dbReference>
<dbReference type="SUPFAM" id="SSF52096">
    <property type="entry name" value="ClpP/crotonase"/>
    <property type="match status" value="1"/>
</dbReference>
<dbReference type="eggNOG" id="COG1024">
    <property type="taxonomic scope" value="Bacteria"/>
</dbReference>
<comment type="caution">
    <text evidence="2">The sequence shown here is derived from an EMBL/GenBank/DDBJ whole genome shotgun (WGS) entry which is preliminary data.</text>
</comment>
<dbReference type="STRING" id="588581.Cpap_1678"/>
<sequence>MSYKTINVRFQDRMCFLQFYRPKANNTINDILIEECHQVLALCEESITVVILEGLPEVFCFGVDFEGIHAQIASGKPSEQSPGSLYDLWLKLATGPYITISHLRGKVNAGGLGFVAASDIVLADQTAQLSLSELLFGLFPACVLPFLIRRIGFQKANYLTLMTRPISVQQAFEMGLVDAYDFESEALLRKHLVCLRRLSKTAILRYKRYMNGLNDLLIQSKSPAVAANQEFFSDPCVLEGIFRFVEKGEFPWED</sequence>
<comment type="similarity">
    <text evidence="1">Belongs to the enoyl-CoA hydratase/isomerase family.</text>
</comment>
<reference evidence="2" key="2">
    <citation type="submission" date="2011-01" db="EMBL/GenBank/DDBJ databases">
        <title>The Non-contiguous Finished genome of Clostridium papyrosolvens.</title>
        <authorList>
            <person name="Lucas S."/>
            <person name="Copeland A."/>
            <person name="Lapidus A."/>
            <person name="Cheng J.-F."/>
            <person name="Goodwin L."/>
            <person name="Pitluck S."/>
            <person name="Misra M."/>
            <person name="Chertkov O."/>
            <person name="Detter J.C."/>
            <person name="Han C."/>
            <person name="Tapia R."/>
            <person name="Land M."/>
            <person name="Hauser L."/>
            <person name="Kyrpides N."/>
            <person name="Ivanova N."/>
            <person name="Pagani I."/>
            <person name="Mouttaki H."/>
            <person name="He Z."/>
            <person name="Zhou J."/>
            <person name="Hemme C.L."/>
            <person name="Woyke T."/>
        </authorList>
    </citation>
    <scope>NUCLEOTIDE SEQUENCE [LARGE SCALE GENOMIC DNA]</scope>
    <source>
        <strain evidence="2">DSM 2782</strain>
    </source>
</reference>
<accession>F1TD52</accession>
<name>F1TD52_9FIRM</name>
<gene>
    <name evidence="2" type="ORF">Cpap_1678</name>
</gene>
<dbReference type="InterPro" id="IPR001753">
    <property type="entry name" value="Enoyl-CoA_hydra/iso"/>
</dbReference>
<proteinExistence type="inferred from homology"/>
<protein>
    <submittedName>
        <fullName evidence="2">Enoyl-CoA hydratase/isomerase</fullName>
    </submittedName>
</protein>
<dbReference type="PANTHER" id="PTHR42964:SF1">
    <property type="entry name" value="POLYKETIDE BIOSYNTHESIS ENOYL-COA HYDRATASE PKSH-RELATED"/>
    <property type="match status" value="1"/>
</dbReference>
<keyword evidence="3" id="KW-1185">Reference proteome</keyword>
<dbReference type="AlphaFoldDB" id="F1TD52"/>
<evidence type="ECO:0000256" key="1">
    <source>
        <dbReference type="ARBA" id="ARBA00005254"/>
    </source>
</evidence>